<dbReference type="EC" id="1.14.13.196" evidence="4"/>
<dbReference type="InterPro" id="IPR025700">
    <property type="entry name" value="Lys/Orn_oxygenase"/>
</dbReference>
<evidence type="ECO:0000313" key="13">
    <source>
        <dbReference type="Proteomes" id="UP000298030"/>
    </source>
</evidence>
<evidence type="ECO:0000256" key="1">
    <source>
        <dbReference type="ARBA" id="ARBA00001974"/>
    </source>
</evidence>
<dbReference type="Proteomes" id="UP000298030">
    <property type="component" value="Unassembled WGS sequence"/>
</dbReference>
<comment type="cofactor">
    <cofactor evidence="1">
        <name>FAD</name>
        <dbReference type="ChEBI" id="CHEBI:57692"/>
    </cofactor>
</comment>
<evidence type="ECO:0000256" key="9">
    <source>
        <dbReference type="ARBA" id="ARBA00047598"/>
    </source>
</evidence>
<evidence type="ECO:0000256" key="4">
    <source>
        <dbReference type="ARBA" id="ARBA00012881"/>
    </source>
</evidence>
<protein>
    <recommendedName>
        <fullName evidence="4">L-ornithine N(5)-monooxygenase [NAD(P)H]</fullName>
        <ecNumber evidence="4">1.14.13.196</ecNumber>
    </recommendedName>
</protein>
<gene>
    <name evidence="12" type="ORF">FA13DRAFT_1727973</name>
</gene>
<evidence type="ECO:0000256" key="8">
    <source>
        <dbReference type="ARBA" id="ARBA00023002"/>
    </source>
</evidence>
<evidence type="ECO:0000256" key="5">
    <source>
        <dbReference type="ARBA" id="ARBA00022630"/>
    </source>
</evidence>
<keyword evidence="13" id="KW-1185">Reference proteome</keyword>
<evidence type="ECO:0000256" key="7">
    <source>
        <dbReference type="ARBA" id="ARBA00022857"/>
    </source>
</evidence>
<comment type="pathway">
    <text evidence="2">Siderophore biosynthesis.</text>
</comment>
<dbReference type="EMBL" id="QPFP01000006">
    <property type="protein sequence ID" value="TEB36378.1"/>
    <property type="molecule type" value="Genomic_DNA"/>
</dbReference>
<keyword evidence="8" id="KW-0560">Oxidoreductase</keyword>
<comment type="caution">
    <text evidence="12">The sequence shown here is derived from an EMBL/GenBank/DDBJ whole genome shotgun (WGS) entry which is preliminary data.</text>
</comment>
<evidence type="ECO:0000313" key="12">
    <source>
        <dbReference type="EMBL" id="TEB36378.1"/>
    </source>
</evidence>
<keyword evidence="7" id="KW-0521">NADP</keyword>
<evidence type="ECO:0000256" key="11">
    <source>
        <dbReference type="SAM" id="MobiDB-lite"/>
    </source>
</evidence>
<keyword evidence="6" id="KW-0274">FAD</keyword>
<proteinExistence type="inferred from homology"/>
<name>A0A4Y7TR56_COPMI</name>
<dbReference type="SUPFAM" id="SSF51905">
    <property type="entry name" value="FAD/NAD(P)-binding domain"/>
    <property type="match status" value="1"/>
</dbReference>
<dbReference type="PANTHER" id="PTHR42802">
    <property type="entry name" value="MONOOXYGENASE"/>
    <property type="match status" value="1"/>
</dbReference>
<dbReference type="PANTHER" id="PTHR42802:SF1">
    <property type="entry name" value="L-ORNITHINE N(5)-MONOOXYGENASE"/>
    <property type="match status" value="1"/>
</dbReference>
<dbReference type="STRING" id="71717.A0A4Y7TR56"/>
<evidence type="ECO:0000256" key="3">
    <source>
        <dbReference type="ARBA" id="ARBA00007588"/>
    </source>
</evidence>
<dbReference type="OrthoDB" id="3519933at2759"/>
<keyword evidence="12" id="KW-0503">Monooxygenase</keyword>
<sequence length="544" mass="59848">MAATSEIFDLVGLGFGPANIAISGAITEAWKENPDFPIKSTLFIEKHEVFRWHPGMLLPGARMQISFMKDLATLRNPGSPYTFLSYLHSEGRLLSFINRGGTVPTRKEYSDYLTWASKKVQENGINVKFGHEIVDLEEGTEDTILVRYKNNRTGEETVVRARDLVISPGGLPKVPDFLAPFQNHPRVRHSSGYATSIGAIFESLSSVTRPLRVAVIGSGQSAAEVTMDVRNRLGSIPIDGEGRHTVEMLIRKGSLKPSDDSPFANEIFDPAATERCFNAPSKRLRDAVLEEYRATNYGVVNPLTLDALYEIVYDQRLNAQVARRTQTAEPSEPIIDIRTYTAVDSVKIMGDDKIAPPVDLLLTPIPNTNTSGKETFQLTLRNLATAAVTVESYDIVLYATGYQRQAWVNLLKHTGISKHFGLSPVTRKVNLRPTTDLATTEDYAVPASPIESDSPVTTSAQTSPPTSPETSMWGSAQFEAELCPDLFLTRQYRLLPKASQDGKALVPRIYLQGVEEATHGLSDTLLSVLGVRAGEVIADLSNRK</sequence>
<dbReference type="AlphaFoldDB" id="A0A4Y7TR56"/>
<evidence type="ECO:0000256" key="10">
    <source>
        <dbReference type="ARBA" id="ARBA00049248"/>
    </source>
</evidence>
<dbReference type="Gene3D" id="3.50.50.60">
    <property type="entry name" value="FAD/NAD(P)-binding domain"/>
    <property type="match status" value="1"/>
</dbReference>
<feature type="compositionally biased region" description="Low complexity" evidence="11">
    <location>
        <begin position="454"/>
        <end position="471"/>
    </location>
</feature>
<keyword evidence="5" id="KW-0285">Flavoprotein</keyword>
<dbReference type="GO" id="GO:0006879">
    <property type="term" value="P:intracellular iron ion homeostasis"/>
    <property type="evidence" value="ECO:0007669"/>
    <property type="project" value="TreeGrafter"/>
</dbReference>
<dbReference type="InterPro" id="IPR036188">
    <property type="entry name" value="FAD/NAD-bd_sf"/>
</dbReference>
<feature type="region of interest" description="Disordered" evidence="11">
    <location>
        <begin position="440"/>
        <end position="472"/>
    </location>
</feature>
<evidence type="ECO:0000256" key="2">
    <source>
        <dbReference type="ARBA" id="ARBA00004924"/>
    </source>
</evidence>
<dbReference type="Pfam" id="PF13434">
    <property type="entry name" value="Lys_Orn_oxgnase"/>
    <property type="match status" value="1"/>
</dbReference>
<reference evidence="12 13" key="1">
    <citation type="journal article" date="2019" name="Nat. Ecol. Evol.">
        <title>Megaphylogeny resolves global patterns of mushroom evolution.</title>
        <authorList>
            <person name="Varga T."/>
            <person name="Krizsan K."/>
            <person name="Foldi C."/>
            <person name="Dima B."/>
            <person name="Sanchez-Garcia M."/>
            <person name="Sanchez-Ramirez S."/>
            <person name="Szollosi G.J."/>
            <person name="Szarkandi J.G."/>
            <person name="Papp V."/>
            <person name="Albert L."/>
            <person name="Andreopoulos W."/>
            <person name="Angelini C."/>
            <person name="Antonin V."/>
            <person name="Barry K.W."/>
            <person name="Bougher N.L."/>
            <person name="Buchanan P."/>
            <person name="Buyck B."/>
            <person name="Bense V."/>
            <person name="Catcheside P."/>
            <person name="Chovatia M."/>
            <person name="Cooper J."/>
            <person name="Damon W."/>
            <person name="Desjardin D."/>
            <person name="Finy P."/>
            <person name="Geml J."/>
            <person name="Haridas S."/>
            <person name="Hughes K."/>
            <person name="Justo A."/>
            <person name="Karasinski D."/>
            <person name="Kautmanova I."/>
            <person name="Kiss B."/>
            <person name="Kocsube S."/>
            <person name="Kotiranta H."/>
            <person name="LaButti K.M."/>
            <person name="Lechner B.E."/>
            <person name="Liimatainen K."/>
            <person name="Lipzen A."/>
            <person name="Lukacs Z."/>
            <person name="Mihaltcheva S."/>
            <person name="Morgado L.N."/>
            <person name="Niskanen T."/>
            <person name="Noordeloos M.E."/>
            <person name="Ohm R.A."/>
            <person name="Ortiz-Santana B."/>
            <person name="Ovrebo C."/>
            <person name="Racz N."/>
            <person name="Riley R."/>
            <person name="Savchenko A."/>
            <person name="Shiryaev A."/>
            <person name="Soop K."/>
            <person name="Spirin V."/>
            <person name="Szebenyi C."/>
            <person name="Tomsovsky M."/>
            <person name="Tulloss R.E."/>
            <person name="Uehling J."/>
            <person name="Grigoriev I.V."/>
            <person name="Vagvolgyi C."/>
            <person name="Papp T."/>
            <person name="Martin F.M."/>
            <person name="Miettinen O."/>
            <person name="Hibbett D.S."/>
            <person name="Nagy L.G."/>
        </authorList>
    </citation>
    <scope>NUCLEOTIDE SEQUENCE [LARGE SCALE GENOMIC DNA]</scope>
    <source>
        <strain evidence="12 13">FP101781</strain>
    </source>
</reference>
<dbReference type="GO" id="GO:0004497">
    <property type="term" value="F:monooxygenase activity"/>
    <property type="evidence" value="ECO:0007669"/>
    <property type="project" value="UniProtKB-KW"/>
</dbReference>
<organism evidence="12 13">
    <name type="scientific">Coprinellus micaceus</name>
    <name type="common">Glistening ink-cap mushroom</name>
    <name type="synonym">Coprinus micaceus</name>
    <dbReference type="NCBI Taxonomy" id="71717"/>
    <lineage>
        <taxon>Eukaryota</taxon>
        <taxon>Fungi</taxon>
        <taxon>Dikarya</taxon>
        <taxon>Basidiomycota</taxon>
        <taxon>Agaricomycotina</taxon>
        <taxon>Agaricomycetes</taxon>
        <taxon>Agaricomycetidae</taxon>
        <taxon>Agaricales</taxon>
        <taxon>Agaricineae</taxon>
        <taxon>Psathyrellaceae</taxon>
        <taxon>Coprinellus</taxon>
    </lineage>
</organism>
<comment type="catalytic activity">
    <reaction evidence="10">
        <text>L-ornithine + NADH + O2 = N(5)-hydroxy-L-ornithine + NAD(+) + H2O</text>
        <dbReference type="Rhea" id="RHEA:41512"/>
        <dbReference type="ChEBI" id="CHEBI:15377"/>
        <dbReference type="ChEBI" id="CHEBI:15379"/>
        <dbReference type="ChEBI" id="CHEBI:46911"/>
        <dbReference type="ChEBI" id="CHEBI:57540"/>
        <dbReference type="ChEBI" id="CHEBI:57945"/>
        <dbReference type="ChEBI" id="CHEBI:78275"/>
        <dbReference type="EC" id="1.14.13.196"/>
    </reaction>
</comment>
<accession>A0A4Y7TR56</accession>
<comment type="similarity">
    <text evidence="3">Belongs to the lysine N(6)-hydroxylase/L-ornithine N(5)-oxygenase family.</text>
</comment>
<evidence type="ECO:0000256" key="6">
    <source>
        <dbReference type="ARBA" id="ARBA00022827"/>
    </source>
</evidence>
<comment type="catalytic activity">
    <reaction evidence="9">
        <text>L-ornithine + NADPH + O2 = N(5)-hydroxy-L-ornithine + NADP(+) + H2O</text>
        <dbReference type="Rhea" id="RHEA:41508"/>
        <dbReference type="ChEBI" id="CHEBI:15377"/>
        <dbReference type="ChEBI" id="CHEBI:15379"/>
        <dbReference type="ChEBI" id="CHEBI:46911"/>
        <dbReference type="ChEBI" id="CHEBI:57783"/>
        <dbReference type="ChEBI" id="CHEBI:58349"/>
        <dbReference type="ChEBI" id="CHEBI:78275"/>
        <dbReference type="EC" id="1.14.13.196"/>
    </reaction>
</comment>